<evidence type="ECO:0000313" key="8">
    <source>
        <dbReference type="Proteomes" id="UP001517376"/>
    </source>
</evidence>
<evidence type="ECO:0000256" key="1">
    <source>
        <dbReference type="ARBA" id="ARBA00001933"/>
    </source>
</evidence>
<comment type="cofactor">
    <cofactor evidence="1 5">
        <name>pyridoxal 5'-phosphate</name>
        <dbReference type="ChEBI" id="CHEBI:597326"/>
    </cofactor>
</comment>
<proteinExistence type="inferred from homology"/>
<keyword evidence="7" id="KW-0808">Transferase</keyword>
<dbReference type="InterPro" id="IPR015421">
    <property type="entry name" value="PyrdxlP-dep_Trfase_major"/>
</dbReference>
<dbReference type="Gene3D" id="3.40.640.10">
    <property type="entry name" value="Type I PLP-dependent aspartate aminotransferase-like (Major domain)"/>
    <property type="match status" value="1"/>
</dbReference>
<sequence length="402" mass="43325">MTLAHGRPYLAIPGPSVMPDRVLSAMHRAAPNIYDGALPEMVETLWPDLRRVAGTTQNVALYIANGHGVWEAANMNLFSRGDRALVLATGRFGLSWAESVRALGVEVEVLDFGKSAPVDFAQVEAALRADAAHRYKAVLTTHVDTASTVRTDIPRLRAVMDSVGHPALLAVDCIASLGCDEFHMDAWGVDVLVAASQKGLMVPPGIGFVWFSEKARERCRASDLRTPYWDWTPRADAAEFWQYWNGTAPTHHLFGLRESLTMLLDEEGLPAVWHRHEVLAQAVWAAFDRWSAGNPDIALNVADPAHRGRSVTAARLGAPHATRLREWTEHKGGVTLGIGLGMAAPNDPAYHGFLRVAHMGHVNAHMTLGALAVMEAGMTALSIPFGPGALSAAAAVVAEGAR</sequence>
<dbReference type="EMBL" id="JAAATW010000003">
    <property type="protein sequence ID" value="NBE09028.1"/>
    <property type="molecule type" value="Genomic_DNA"/>
</dbReference>
<feature type="domain" description="Aminotransferase class V" evidence="6">
    <location>
        <begin position="75"/>
        <end position="336"/>
    </location>
</feature>
<evidence type="ECO:0000256" key="3">
    <source>
        <dbReference type="ARBA" id="ARBA00022898"/>
    </source>
</evidence>
<dbReference type="Gene3D" id="3.90.1150.10">
    <property type="entry name" value="Aspartate Aminotransferase, domain 1"/>
    <property type="match status" value="1"/>
</dbReference>
<evidence type="ECO:0000256" key="2">
    <source>
        <dbReference type="ARBA" id="ARBA00009236"/>
    </source>
</evidence>
<dbReference type="PIRSF" id="PIRSF000524">
    <property type="entry name" value="SPT"/>
    <property type="match status" value="1"/>
</dbReference>
<name>A0ABW9Y8U9_9RHOB</name>
<keyword evidence="3" id="KW-0663">Pyridoxal phosphate</keyword>
<dbReference type="InterPro" id="IPR015424">
    <property type="entry name" value="PyrdxlP-dep_Trfase"/>
</dbReference>
<evidence type="ECO:0000259" key="6">
    <source>
        <dbReference type="Pfam" id="PF00266"/>
    </source>
</evidence>
<evidence type="ECO:0000313" key="7">
    <source>
        <dbReference type="EMBL" id="NBE09028.1"/>
    </source>
</evidence>
<dbReference type="PROSITE" id="PS00595">
    <property type="entry name" value="AA_TRANSFER_CLASS_5"/>
    <property type="match status" value="1"/>
</dbReference>
<comment type="caution">
    <text evidence="7">The sequence shown here is derived from an EMBL/GenBank/DDBJ whole genome shotgun (WGS) entry which is preliminary data.</text>
</comment>
<accession>A0ABW9Y8U9</accession>
<dbReference type="GO" id="GO:0008483">
    <property type="term" value="F:transaminase activity"/>
    <property type="evidence" value="ECO:0007669"/>
    <property type="project" value="UniProtKB-KW"/>
</dbReference>
<comment type="similarity">
    <text evidence="2 4">Belongs to the class-V pyridoxal-phosphate-dependent aminotransferase family.</text>
</comment>
<evidence type="ECO:0000256" key="5">
    <source>
        <dbReference type="RuleBase" id="RU004504"/>
    </source>
</evidence>
<keyword evidence="7" id="KW-0032">Aminotransferase</keyword>
<evidence type="ECO:0000256" key="4">
    <source>
        <dbReference type="RuleBase" id="RU004075"/>
    </source>
</evidence>
<gene>
    <name evidence="7" type="ORF">GU920_15910</name>
</gene>
<protein>
    <submittedName>
        <fullName evidence="7">Aminotransferase class V-fold PLP-dependent enzyme</fullName>
    </submittedName>
</protein>
<dbReference type="InterPro" id="IPR020578">
    <property type="entry name" value="Aminotrans_V_PyrdxlP_BS"/>
</dbReference>
<dbReference type="RefSeq" id="WP_161768133.1">
    <property type="nucleotide sequence ID" value="NZ_JAAATW010000003.1"/>
</dbReference>
<dbReference type="InterPro" id="IPR015422">
    <property type="entry name" value="PyrdxlP-dep_Trfase_small"/>
</dbReference>
<keyword evidence="8" id="KW-1185">Reference proteome</keyword>
<dbReference type="InterPro" id="IPR000192">
    <property type="entry name" value="Aminotrans_V_dom"/>
</dbReference>
<dbReference type="SUPFAM" id="SSF53383">
    <property type="entry name" value="PLP-dependent transferases"/>
    <property type="match status" value="1"/>
</dbReference>
<dbReference type="Proteomes" id="UP001517376">
    <property type="component" value="Unassembled WGS sequence"/>
</dbReference>
<dbReference type="Pfam" id="PF00266">
    <property type="entry name" value="Aminotran_5"/>
    <property type="match status" value="1"/>
</dbReference>
<organism evidence="7 8">
    <name type="scientific">Paragemmobacter ruber</name>
    <dbReference type="NCBI Taxonomy" id="1985673"/>
    <lineage>
        <taxon>Bacteria</taxon>
        <taxon>Pseudomonadati</taxon>
        <taxon>Pseudomonadota</taxon>
        <taxon>Alphaproteobacteria</taxon>
        <taxon>Rhodobacterales</taxon>
        <taxon>Paracoccaceae</taxon>
        <taxon>Paragemmobacter</taxon>
    </lineage>
</organism>
<dbReference type="InterPro" id="IPR024169">
    <property type="entry name" value="SP_NH2Trfase/AEP_transaminase"/>
</dbReference>
<dbReference type="PANTHER" id="PTHR21152:SF40">
    <property type="entry name" value="ALANINE--GLYOXYLATE AMINOTRANSFERASE"/>
    <property type="match status" value="1"/>
</dbReference>
<dbReference type="PANTHER" id="PTHR21152">
    <property type="entry name" value="AMINOTRANSFERASE CLASS V"/>
    <property type="match status" value="1"/>
</dbReference>
<reference evidence="8" key="1">
    <citation type="submission" date="2020-01" db="EMBL/GenBank/DDBJ databases">
        <title>Sphingomonas sp. strain CSW-10.</title>
        <authorList>
            <person name="Chen W.-M."/>
        </authorList>
    </citation>
    <scope>NUCLEOTIDE SEQUENCE [LARGE SCALE GENOMIC DNA]</scope>
    <source>
        <strain evidence="8">CCP-1</strain>
    </source>
</reference>